<name>A0ABS6EJ64_9CLOT</name>
<evidence type="ECO:0000313" key="1">
    <source>
        <dbReference type="EMBL" id="MBU5485241.1"/>
    </source>
</evidence>
<evidence type="ECO:0000313" key="2">
    <source>
        <dbReference type="Proteomes" id="UP000726170"/>
    </source>
</evidence>
<dbReference type="Proteomes" id="UP000726170">
    <property type="component" value="Unassembled WGS sequence"/>
</dbReference>
<protein>
    <recommendedName>
        <fullName evidence="3">Phage protein</fullName>
    </recommendedName>
</protein>
<keyword evidence="2" id="KW-1185">Reference proteome</keyword>
<evidence type="ECO:0008006" key="3">
    <source>
        <dbReference type="Google" id="ProtNLM"/>
    </source>
</evidence>
<dbReference type="RefSeq" id="WP_216439799.1">
    <property type="nucleotide sequence ID" value="NZ_JAHLQF010000003.1"/>
</dbReference>
<accession>A0ABS6EJ64</accession>
<dbReference type="EMBL" id="JAHLQF010000003">
    <property type="protein sequence ID" value="MBU5485241.1"/>
    <property type="molecule type" value="Genomic_DNA"/>
</dbReference>
<proteinExistence type="predicted"/>
<sequence>METATLIHEKIKKDLYKKYPYDRDGTSFKERLSIRDLEELMGVNRPTYKRHKGAYRQNY</sequence>
<comment type="caution">
    <text evidence="1">The sequence shown here is derived from an EMBL/GenBank/DDBJ whole genome shotgun (WGS) entry which is preliminary data.</text>
</comment>
<organism evidence="1 2">
    <name type="scientific">Clostridium mobile</name>
    <dbReference type="NCBI Taxonomy" id="2841512"/>
    <lineage>
        <taxon>Bacteria</taxon>
        <taxon>Bacillati</taxon>
        <taxon>Bacillota</taxon>
        <taxon>Clostridia</taxon>
        <taxon>Eubacteriales</taxon>
        <taxon>Clostridiaceae</taxon>
        <taxon>Clostridium</taxon>
    </lineage>
</organism>
<reference evidence="1 2" key="1">
    <citation type="submission" date="2021-06" db="EMBL/GenBank/DDBJ databases">
        <authorList>
            <person name="Sun Q."/>
            <person name="Li D."/>
        </authorList>
    </citation>
    <scope>NUCLEOTIDE SEQUENCE [LARGE SCALE GENOMIC DNA]</scope>
    <source>
        <strain evidence="1 2">MSJ-11</strain>
    </source>
</reference>
<gene>
    <name evidence="1" type="ORF">KQI86_12925</name>
</gene>